<reference evidence="9 10" key="1">
    <citation type="submission" date="2019-03" db="EMBL/GenBank/DDBJ databases">
        <title>Genomic Encyclopedia of Type Strains, Phase IV (KMG-IV): sequencing the most valuable type-strain genomes for metagenomic binning, comparative biology and taxonomic classification.</title>
        <authorList>
            <person name="Goeker M."/>
        </authorList>
    </citation>
    <scope>NUCLEOTIDE SEQUENCE [LARGE SCALE GENOMIC DNA]</scope>
    <source>
        <strain evidence="9 10">DSM 100059</strain>
    </source>
</reference>
<feature type="domain" description="SusD-like N-terminal" evidence="8">
    <location>
        <begin position="25"/>
        <end position="242"/>
    </location>
</feature>
<evidence type="ECO:0000256" key="5">
    <source>
        <dbReference type="ARBA" id="ARBA00023237"/>
    </source>
</evidence>
<evidence type="ECO:0000256" key="4">
    <source>
        <dbReference type="ARBA" id="ARBA00023136"/>
    </source>
</evidence>
<evidence type="ECO:0000259" key="7">
    <source>
        <dbReference type="Pfam" id="PF07980"/>
    </source>
</evidence>
<comment type="caution">
    <text evidence="9">The sequence shown here is derived from an EMBL/GenBank/DDBJ whole genome shotgun (WGS) entry which is preliminary data.</text>
</comment>
<feature type="domain" description="RagB/SusD" evidence="7">
    <location>
        <begin position="347"/>
        <end position="418"/>
    </location>
</feature>
<dbReference type="Gene3D" id="1.25.40.390">
    <property type="match status" value="1"/>
</dbReference>
<evidence type="ECO:0000313" key="10">
    <source>
        <dbReference type="Proteomes" id="UP000294498"/>
    </source>
</evidence>
<dbReference type="Pfam" id="PF14322">
    <property type="entry name" value="SusD-like_3"/>
    <property type="match status" value="1"/>
</dbReference>
<comment type="similarity">
    <text evidence="2">Belongs to the SusD family.</text>
</comment>
<gene>
    <name evidence="9" type="ORF">EDB95_5319</name>
</gene>
<evidence type="ECO:0000256" key="6">
    <source>
        <dbReference type="SAM" id="SignalP"/>
    </source>
</evidence>
<organism evidence="9 10">
    <name type="scientific">Dinghuibacter silviterrae</name>
    <dbReference type="NCBI Taxonomy" id="1539049"/>
    <lineage>
        <taxon>Bacteria</taxon>
        <taxon>Pseudomonadati</taxon>
        <taxon>Bacteroidota</taxon>
        <taxon>Chitinophagia</taxon>
        <taxon>Chitinophagales</taxon>
        <taxon>Chitinophagaceae</taxon>
        <taxon>Dinghuibacter</taxon>
    </lineage>
</organism>
<sequence length="464" mass="51162">MMRKNIFILWALAIVSQTSCTKNALDQKPNATLAVPSTISDYQALLDGIEGGAINNAPGLYSYRSLGDYLADEVTVSDNNYTTFFAGSPFITGVLEWNQHMFSSLTQLLEWDKQYQVVLNANIAIEGVNAIARTSSNQVAWNNVMGMGLFLRGQMFYNLAQFWARPYNAATASSDVGIVLRLSSDPNPASVRSNVQQTYTQILSDLKAAVPLLPNTSAQNTQVSKVRPSKAAAYAMLARVYLAMGDSIHVGLYADSALQLYSTLMDYNNVPYFSNFNAETIYTSMDQSGTIGNTYGPWAVDSTLVNLYDNNDLRKTLFFTNNAYVGGYAFIGDYSGYYSFTGIAVDELYLLRAESYARQGNVNAAMADLNTLLLKRYTTGTFTPRTAAGASDALAQVLTERRKELVMRGERWTDLRRLNARFPTTLTRTLLGVTYTLPPNDDRYTLAVPDYIIAASNGSITQTP</sequence>
<keyword evidence="3 6" id="KW-0732">Signal</keyword>
<dbReference type="InterPro" id="IPR033985">
    <property type="entry name" value="SusD-like_N"/>
</dbReference>
<dbReference type="Pfam" id="PF07980">
    <property type="entry name" value="SusD_RagB"/>
    <property type="match status" value="1"/>
</dbReference>
<dbReference type="Proteomes" id="UP000294498">
    <property type="component" value="Unassembled WGS sequence"/>
</dbReference>
<accession>A0A4R8DIA9</accession>
<evidence type="ECO:0000259" key="8">
    <source>
        <dbReference type="Pfam" id="PF14322"/>
    </source>
</evidence>
<name>A0A4R8DIA9_9BACT</name>
<evidence type="ECO:0000256" key="3">
    <source>
        <dbReference type="ARBA" id="ARBA00022729"/>
    </source>
</evidence>
<dbReference type="GO" id="GO:0009279">
    <property type="term" value="C:cell outer membrane"/>
    <property type="evidence" value="ECO:0007669"/>
    <property type="project" value="UniProtKB-SubCell"/>
</dbReference>
<proteinExistence type="inferred from homology"/>
<dbReference type="OrthoDB" id="653598at2"/>
<evidence type="ECO:0000256" key="1">
    <source>
        <dbReference type="ARBA" id="ARBA00004442"/>
    </source>
</evidence>
<comment type="subcellular location">
    <subcellularLocation>
        <location evidence="1">Cell outer membrane</location>
    </subcellularLocation>
</comment>
<keyword evidence="10" id="KW-1185">Reference proteome</keyword>
<keyword evidence="4" id="KW-0472">Membrane</keyword>
<dbReference type="SUPFAM" id="SSF48452">
    <property type="entry name" value="TPR-like"/>
    <property type="match status" value="1"/>
</dbReference>
<keyword evidence="5" id="KW-0998">Cell outer membrane</keyword>
<evidence type="ECO:0000313" key="9">
    <source>
        <dbReference type="EMBL" id="TDW97469.1"/>
    </source>
</evidence>
<dbReference type="InterPro" id="IPR012944">
    <property type="entry name" value="SusD_RagB_dom"/>
</dbReference>
<protein>
    <submittedName>
        <fullName evidence="9">RagB/SusD domain-containing protein</fullName>
    </submittedName>
</protein>
<evidence type="ECO:0000256" key="2">
    <source>
        <dbReference type="ARBA" id="ARBA00006275"/>
    </source>
</evidence>
<dbReference type="InterPro" id="IPR011990">
    <property type="entry name" value="TPR-like_helical_dom_sf"/>
</dbReference>
<feature type="chain" id="PRO_5020237109" evidence="6">
    <location>
        <begin position="25"/>
        <end position="464"/>
    </location>
</feature>
<dbReference type="RefSeq" id="WP_133999757.1">
    <property type="nucleotide sequence ID" value="NZ_SODV01000002.1"/>
</dbReference>
<feature type="signal peptide" evidence="6">
    <location>
        <begin position="1"/>
        <end position="24"/>
    </location>
</feature>
<dbReference type="AlphaFoldDB" id="A0A4R8DIA9"/>
<dbReference type="EMBL" id="SODV01000002">
    <property type="protein sequence ID" value="TDW97469.1"/>
    <property type="molecule type" value="Genomic_DNA"/>
</dbReference>